<dbReference type="OrthoDB" id="7275126at2"/>
<name>A0A364P0H6_9PROT</name>
<gene>
    <name evidence="1" type="ORF">CU669_05295</name>
</gene>
<organism evidence="1 2">
    <name type="scientific">Paramagnetospirillum kuznetsovii</name>
    <dbReference type="NCBI Taxonomy" id="2053833"/>
    <lineage>
        <taxon>Bacteria</taxon>
        <taxon>Pseudomonadati</taxon>
        <taxon>Pseudomonadota</taxon>
        <taxon>Alphaproteobacteria</taxon>
        <taxon>Rhodospirillales</taxon>
        <taxon>Magnetospirillaceae</taxon>
        <taxon>Paramagnetospirillum</taxon>
    </lineage>
</organism>
<dbReference type="EMBL" id="PGTO01000003">
    <property type="protein sequence ID" value="RAU22806.1"/>
    <property type="molecule type" value="Genomic_DNA"/>
</dbReference>
<protein>
    <submittedName>
        <fullName evidence="1">Uncharacterized protein</fullName>
    </submittedName>
</protein>
<dbReference type="Proteomes" id="UP000251075">
    <property type="component" value="Unassembled WGS sequence"/>
</dbReference>
<proteinExistence type="predicted"/>
<sequence length="68" mass="7412">MSEQDPDVWRVAKLVMERHGDEASAHAAAKARDALASGERDDAVAWTRIYEAIESLRQGLPGPGDTVH</sequence>
<reference evidence="1 2" key="1">
    <citation type="submission" date="2017-11" db="EMBL/GenBank/DDBJ databases">
        <title>Draft genome sequence of magnetotactic bacterium Magnetospirillum kuznetsovii LBB-42.</title>
        <authorList>
            <person name="Grouzdev D.S."/>
            <person name="Rysina M.S."/>
            <person name="Baslerov R.V."/>
            <person name="Koziaeva V."/>
        </authorList>
    </citation>
    <scope>NUCLEOTIDE SEQUENCE [LARGE SCALE GENOMIC DNA]</scope>
    <source>
        <strain evidence="1 2">LBB-42</strain>
    </source>
</reference>
<accession>A0A364P0H6</accession>
<comment type="caution">
    <text evidence="1">The sequence shown here is derived from an EMBL/GenBank/DDBJ whole genome shotgun (WGS) entry which is preliminary data.</text>
</comment>
<keyword evidence="2" id="KW-1185">Reference proteome</keyword>
<evidence type="ECO:0000313" key="2">
    <source>
        <dbReference type="Proteomes" id="UP000251075"/>
    </source>
</evidence>
<evidence type="ECO:0000313" key="1">
    <source>
        <dbReference type="EMBL" id="RAU22806.1"/>
    </source>
</evidence>
<dbReference type="RefSeq" id="WP_112142789.1">
    <property type="nucleotide sequence ID" value="NZ_PGTO01000003.1"/>
</dbReference>
<dbReference type="AlphaFoldDB" id="A0A364P0H6"/>